<dbReference type="CDD" id="cd17399">
    <property type="entry name" value="MFS_MFSD7"/>
    <property type="match status" value="1"/>
</dbReference>
<feature type="transmembrane region" description="Helical" evidence="6">
    <location>
        <begin position="150"/>
        <end position="168"/>
    </location>
</feature>
<feature type="transmembrane region" description="Helical" evidence="6">
    <location>
        <begin position="213"/>
        <end position="234"/>
    </location>
</feature>
<keyword evidence="2 6" id="KW-0812">Transmembrane</keyword>
<reference evidence="7" key="1">
    <citation type="submission" date="2022-11" db="EMBL/GenBank/DDBJ databases">
        <title>Centuries of genome instability and evolution in soft-shell clam transmissible cancer (bioRxiv).</title>
        <authorList>
            <person name="Hart S.F.M."/>
            <person name="Yonemitsu M.A."/>
            <person name="Giersch R.M."/>
            <person name="Beal B.F."/>
            <person name="Arriagada G."/>
            <person name="Davis B.W."/>
            <person name="Ostrander E.A."/>
            <person name="Goff S.P."/>
            <person name="Metzger M.J."/>
        </authorList>
    </citation>
    <scope>NUCLEOTIDE SEQUENCE</scope>
    <source>
        <strain evidence="7">MELC-2E11</strain>
        <tissue evidence="7">Siphon/mantle</tissue>
    </source>
</reference>
<feature type="region of interest" description="Disordered" evidence="5">
    <location>
        <begin position="1"/>
        <end position="100"/>
    </location>
</feature>
<proteinExistence type="predicted"/>
<evidence type="ECO:0000256" key="6">
    <source>
        <dbReference type="SAM" id="Phobius"/>
    </source>
</evidence>
<feature type="transmembrane region" description="Helical" evidence="6">
    <location>
        <begin position="364"/>
        <end position="380"/>
    </location>
</feature>
<evidence type="ECO:0000313" key="7">
    <source>
        <dbReference type="EMBL" id="WAR21673.1"/>
    </source>
</evidence>
<feature type="compositionally biased region" description="Basic and acidic residues" evidence="5">
    <location>
        <begin position="66"/>
        <end position="77"/>
    </location>
</feature>
<keyword evidence="3 6" id="KW-1133">Transmembrane helix</keyword>
<evidence type="ECO:0000313" key="9">
    <source>
        <dbReference type="Proteomes" id="UP001164746"/>
    </source>
</evidence>
<comment type="subcellular location">
    <subcellularLocation>
        <location evidence="1">Membrane</location>
        <topology evidence="1">Multi-pass membrane protein</topology>
    </subcellularLocation>
</comment>
<dbReference type="InterPro" id="IPR036259">
    <property type="entry name" value="MFS_trans_sf"/>
</dbReference>
<accession>A0ABY7FHL6</accession>
<feature type="transmembrane region" description="Helical" evidence="6">
    <location>
        <begin position="475"/>
        <end position="497"/>
    </location>
</feature>
<dbReference type="Proteomes" id="UP001164746">
    <property type="component" value="Chromosome 12"/>
</dbReference>
<dbReference type="SUPFAM" id="SSF103473">
    <property type="entry name" value="MFS general substrate transporter"/>
    <property type="match status" value="1"/>
</dbReference>
<dbReference type="InterPro" id="IPR049680">
    <property type="entry name" value="FLVCR1-2_SLC49-like"/>
</dbReference>
<feature type="transmembrane region" description="Helical" evidence="6">
    <location>
        <begin position="387"/>
        <end position="407"/>
    </location>
</feature>
<keyword evidence="9" id="KW-1185">Reference proteome</keyword>
<gene>
    <name evidence="7" type="ORF">MAR_015647</name>
    <name evidence="8" type="ORF">MAR_015666</name>
</gene>
<feature type="transmembrane region" description="Helical" evidence="6">
    <location>
        <begin position="175"/>
        <end position="193"/>
    </location>
</feature>
<feature type="transmembrane region" description="Helical" evidence="6">
    <location>
        <begin position="110"/>
        <end position="130"/>
    </location>
</feature>
<dbReference type="PANTHER" id="PTHR10924">
    <property type="entry name" value="MAJOR FACILITATOR SUPERFAMILY PROTEIN-RELATED"/>
    <property type="match status" value="1"/>
</dbReference>
<protein>
    <submittedName>
        <fullName evidence="7">S49A3-like protein</fullName>
    </submittedName>
</protein>
<evidence type="ECO:0000256" key="1">
    <source>
        <dbReference type="ARBA" id="ARBA00004141"/>
    </source>
</evidence>
<feature type="transmembrane region" description="Helical" evidence="6">
    <location>
        <begin position="241"/>
        <end position="262"/>
    </location>
</feature>
<dbReference type="InterPro" id="IPR011701">
    <property type="entry name" value="MFS"/>
</dbReference>
<dbReference type="EMBL" id="CP111023">
    <property type="protein sequence ID" value="WAR21692.1"/>
    <property type="molecule type" value="Genomic_DNA"/>
</dbReference>
<sequence length="538" mass="58719">MDKKHEQNGRHVDVGETNMTTRENKGFESDTELSENFHKRNGHLNSDTEVLDDFRKTNGTCGVKSSESKTEIVKGPESRNGTIQHRGAEGSESEGSTSGKGEYRVYSSRWFMLFIVCFQNVTNAMMWITFAAAADTTVAFFEITPLKVNMLSMVFMIASIPFGTLDIVPRNHSYTILIIGQSLAAIAQPFIMFTPTKLAALWFPENRRATANMIGSMMNPLGNMLTFIIVPLIVEGPSDIPLALWVVSAPAFFITIVTTLGVRRSSPPTPPSPSAGEESESFLVGLKTLACSKNYLVLNFAFGVGLGLFTALATLLEQILCPRGYSDDFAGLCGALMIVCGVIMSGVAGVYVDKTKRFDEVLKVSFAIATLAGIAFTQVSRLRDQQALVAITLALFGGFGLVIYPISMELAVEVTYPVAEATSSGLQVLAIATLLSMQYIAQPLSGYESQLETGCHISENSTDNFVPQDWTYSNLFIFNVFSTVAVVVTIIFFKPVYRRLNAEKKAELLAKTVAQNEISVRHSNDSYTINSSEGSTKL</sequence>
<organism evidence="7 9">
    <name type="scientific">Mya arenaria</name>
    <name type="common">Soft-shell clam</name>
    <dbReference type="NCBI Taxonomy" id="6604"/>
    <lineage>
        <taxon>Eukaryota</taxon>
        <taxon>Metazoa</taxon>
        <taxon>Spiralia</taxon>
        <taxon>Lophotrochozoa</taxon>
        <taxon>Mollusca</taxon>
        <taxon>Bivalvia</taxon>
        <taxon>Autobranchia</taxon>
        <taxon>Heteroconchia</taxon>
        <taxon>Euheterodonta</taxon>
        <taxon>Imparidentia</taxon>
        <taxon>Neoheterodontei</taxon>
        <taxon>Myida</taxon>
        <taxon>Myoidea</taxon>
        <taxon>Myidae</taxon>
        <taxon>Mya</taxon>
    </lineage>
</organism>
<feature type="compositionally biased region" description="Basic and acidic residues" evidence="5">
    <location>
        <begin position="1"/>
        <end position="14"/>
    </location>
</feature>
<dbReference type="PANTHER" id="PTHR10924:SF6">
    <property type="entry name" value="SOLUTE CARRIER FAMILY 49 MEMBER A3"/>
    <property type="match status" value="1"/>
</dbReference>
<feature type="transmembrane region" description="Helical" evidence="6">
    <location>
        <begin position="329"/>
        <end position="352"/>
    </location>
</feature>
<evidence type="ECO:0000256" key="2">
    <source>
        <dbReference type="ARBA" id="ARBA00022692"/>
    </source>
</evidence>
<keyword evidence="4 6" id="KW-0472">Membrane</keyword>
<evidence type="ECO:0000313" key="8">
    <source>
        <dbReference type="EMBL" id="WAR21692.1"/>
    </source>
</evidence>
<evidence type="ECO:0000256" key="5">
    <source>
        <dbReference type="SAM" id="MobiDB-lite"/>
    </source>
</evidence>
<name>A0ABY7FHL6_MYAAR</name>
<dbReference type="Gene3D" id="1.20.1250.20">
    <property type="entry name" value="MFS general substrate transporter like domains"/>
    <property type="match status" value="2"/>
</dbReference>
<evidence type="ECO:0000256" key="4">
    <source>
        <dbReference type="ARBA" id="ARBA00023136"/>
    </source>
</evidence>
<evidence type="ECO:0000256" key="3">
    <source>
        <dbReference type="ARBA" id="ARBA00022989"/>
    </source>
</evidence>
<dbReference type="Pfam" id="PF07690">
    <property type="entry name" value="MFS_1"/>
    <property type="match status" value="1"/>
</dbReference>
<dbReference type="EMBL" id="CP111023">
    <property type="protein sequence ID" value="WAR21673.1"/>
    <property type="molecule type" value="Genomic_DNA"/>
</dbReference>
<feature type="transmembrane region" description="Helical" evidence="6">
    <location>
        <begin position="295"/>
        <end position="317"/>
    </location>
</feature>